<feature type="compositionally biased region" description="Acidic residues" evidence="8">
    <location>
        <begin position="969"/>
        <end position="981"/>
    </location>
</feature>
<feature type="transmembrane region" description="Helical" evidence="9">
    <location>
        <begin position="183"/>
        <end position="203"/>
    </location>
</feature>
<feature type="transmembrane region" description="Helical" evidence="9">
    <location>
        <begin position="620"/>
        <end position="640"/>
    </location>
</feature>
<evidence type="ECO:0000313" key="13">
    <source>
        <dbReference type="EMBL" id="KAG2188973.1"/>
    </source>
</evidence>
<comment type="similarity">
    <text evidence="2">Belongs to the CSC1 (TC 1.A.17) family.</text>
</comment>
<dbReference type="InterPro" id="IPR003864">
    <property type="entry name" value="CSC1/OSCA1-like_7TM"/>
</dbReference>
<keyword evidence="14" id="KW-1185">Reference proteome</keyword>
<dbReference type="PANTHER" id="PTHR13018">
    <property type="entry name" value="PROBABLE MEMBRANE PROTEIN DUF221-RELATED"/>
    <property type="match status" value="1"/>
</dbReference>
<reference evidence="13" key="1">
    <citation type="submission" date="2020-12" db="EMBL/GenBank/DDBJ databases">
        <title>Metabolic potential, ecology and presence of endohyphal bacteria is reflected in genomic diversity of Mucoromycotina.</title>
        <authorList>
            <person name="Muszewska A."/>
            <person name="Okrasinska A."/>
            <person name="Steczkiewicz K."/>
            <person name="Drgas O."/>
            <person name="Orlowska M."/>
            <person name="Perlinska-Lenart U."/>
            <person name="Aleksandrzak-Piekarczyk T."/>
            <person name="Szatraj K."/>
            <person name="Zielenkiewicz U."/>
            <person name="Pilsyk S."/>
            <person name="Malc E."/>
            <person name="Mieczkowski P."/>
            <person name="Kruszewska J.S."/>
            <person name="Biernat P."/>
            <person name="Pawlowska J."/>
        </authorList>
    </citation>
    <scope>NUCLEOTIDE SEQUENCE</scope>
    <source>
        <strain evidence="13">WA0000051536</strain>
    </source>
</reference>
<feature type="compositionally biased region" description="Acidic residues" evidence="8">
    <location>
        <begin position="989"/>
        <end position="999"/>
    </location>
</feature>
<feature type="region of interest" description="Disordered" evidence="8">
    <location>
        <begin position="958"/>
        <end position="1042"/>
    </location>
</feature>
<dbReference type="InterPro" id="IPR045122">
    <property type="entry name" value="Csc1-like"/>
</dbReference>
<feature type="compositionally biased region" description="Basic and acidic residues" evidence="8">
    <location>
        <begin position="958"/>
        <end position="968"/>
    </location>
</feature>
<feature type="transmembrane region" description="Helical" evidence="9">
    <location>
        <begin position="418"/>
        <end position="436"/>
    </location>
</feature>
<dbReference type="InterPro" id="IPR027815">
    <property type="entry name" value="CSC1/OSCA1-like_cyt"/>
</dbReference>
<evidence type="ECO:0000256" key="8">
    <source>
        <dbReference type="SAM" id="MobiDB-lite"/>
    </source>
</evidence>
<evidence type="ECO:0000256" key="7">
    <source>
        <dbReference type="SAM" id="Coils"/>
    </source>
</evidence>
<dbReference type="Pfam" id="PF13967">
    <property type="entry name" value="RSN1_TM"/>
    <property type="match status" value="1"/>
</dbReference>
<feature type="transmembrane region" description="Helical" evidence="9">
    <location>
        <begin position="507"/>
        <end position="529"/>
    </location>
</feature>
<keyword evidence="4 9" id="KW-0812">Transmembrane</keyword>
<dbReference type="EMBL" id="JAEPRA010000001">
    <property type="protein sequence ID" value="KAG2188973.1"/>
    <property type="molecule type" value="Genomic_DNA"/>
</dbReference>
<feature type="region of interest" description="Disordered" evidence="8">
    <location>
        <begin position="1095"/>
        <end position="1114"/>
    </location>
</feature>
<accession>A0A8H7QAM7</accession>
<organism evidence="13 14">
    <name type="scientific">Umbelopsis vinacea</name>
    <dbReference type="NCBI Taxonomy" id="44442"/>
    <lineage>
        <taxon>Eukaryota</taxon>
        <taxon>Fungi</taxon>
        <taxon>Fungi incertae sedis</taxon>
        <taxon>Mucoromycota</taxon>
        <taxon>Mucoromycotina</taxon>
        <taxon>Umbelopsidomycetes</taxon>
        <taxon>Umbelopsidales</taxon>
        <taxon>Umbelopsidaceae</taxon>
        <taxon>Umbelopsis</taxon>
    </lineage>
</organism>
<evidence type="ECO:0000256" key="5">
    <source>
        <dbReference type="ARBA" id="ARBA00022989"/>
    </source>
</evidence>
<evidence type="ECO:0000313" key="14">
    <source>
        <dbReference type="Proteomes" id="UP000612746"/>
    </source>
</evidence>
<protein>
    <recommendedName>
        <fullName evidence="15">DUF221-domain-containing protein</fullName>
    </recommendedName>
</protein>
<comment type="subcellular location">
    <subcellularLocation>
        <location evidence="1">Membrane</location>
        <topology evidence="1">Multi-pass membrane protein</topology>
    </subcellularLocation>
</comment>
<dbReference type="GO" id="GO:0005886">
    <property type="term" value="C:plasma membrane"/>
    <property type="evidence" value="ECO:0007669"/>
    <property type="project" value="TreeGrafter"/>
</dbReference>
<feature type="compositionally biased region" description="Polar residues" evidence="8">
    <location>
        <begin position="1026"/>
        <end position="1036"/>
    </location>
</feature>
<evidence type="ECO:0000259" key="11">
    <source>
        <dbReference type="Pfam" id="PF13967"/>
    </source>
</evidence>
<dbReference type="GO" id="GO:0005227">
    <property type="term" value="F:calcium-activated cation channel activity"/>
    <property type="evidence" value="ECO:0007669"/>
    <property type="project" value="InterPro"/>
</dbReference>
<keyword evidence="6 9" id="KW-0472">Membrane</keyword>
<feature type="compositionally biased region" description="Basic and acidic residues" evidence="8">
    <location>
        <begin position="1103"/>
        <end position="1114"/>
    </location>
</feature>
<feature type="transmembrane region" description="Helical" evidence="9">
    <location>
        <begin position="26"/>
        <end position="43"/>
    </location>
</feature>
<keyword evidence="3" id="KW-0813">Transport</keyword>
<feature type="domain" description="CSC1/OSCA1-like cytosolic" evidence="12">
    <location>
        <begin position="229"/>
        <end position="401"/>
    </location>
</feature>
<feature type="compositionally biased region" description="Basic and acidic residues" evidence="8">
    <location>
        <begin position="1014"/>
        <end position="1024"/>
    </location>
</feature>
<feature type="region of interest" description="Disordered" evidence="8">
    <location>
        <begin position="1068"/>
        <end position="1088"/>
    </location>
</feature>
<gene>
    <name evidence="13" type="ORF">INT44_004115</name>
</gene>
<evidence type="ECO:0000256" key="4">
    <source>
        <dbReference type="ARBA" id="ARBA00022692"/>
    </source>
</evidence>
<feature type="coiled-coil region" evidence="7">
    <location>
        <begin position="322"/>
        <end position="349"/>
    </location>
</feature>
<comment type="caution">
    <text evidence="13">The sequence shown here is derived from an EMBL/GenBank/DDBJ whole genome shotgun (WGS) entry which is preliminary data.</text>
</comment>
<feature type="transmembrane region" description="Helical" evidence="9">
    <location>
        <begin position="677"/>
        <end position="697"/>
    </location>
</feature>
<proteinExistence type="inferred from homology"/>
<feature type="transmembrane region" description="Helical" evidence="9">
    <location>
        <begin position="467"/>
        <end position="487"/>
    </location>
</feature>
<evidence type="ECO:0000259" key="12">
    <source>
        <dbReference type="Pfam" id="PF14703"/>
    </source>
</evidence>
<sequence>MSSVVTFDTQRSQDASLDVKGMATQLGLNLAISIGVVMGFQLLRPRNSLTLFSTNIVIYAPKSKLGTDQYVYSQPRSTNRSTRTPPQVGNGLFDWIKPVLHTDDDVLLDKIGFDAYLFLKILRIFRHTLYVMTFVGVCGLIPLNIIATSRTGVWPPGVSIDFLSLSSINNVNGKTSPHANYTWYWAHVAVTWIFTLSIFFFFYRGYGAYVRLRQKFFTSHEYVNAVYSKSILIMNVPEECQSDNSLRTWAQSIGIQSHISEASIGHNSEKLSKLVTEHEEAVKQLEISLSSYLGDGKGKKKSRPVISTGGFLGCGGRKVDAIEFYTKKSSDLEKEVKQLRAKLADSKAANYGWLAFSKVSVAHSVARHLADGKHFETTFAKELDKPKVSLAPSPTDVIWGNLGINVTVRRTKRLIGTAIYWALVFLWIIPITALSATSNIKNLLRLVDPGSNFATNFPVLVGLIEQWFSPIVFSLFFILFPMMLRFLSQQQGYISQSSLDRQVFSKLYAFFIINNLCIFSLSNMILAIYGQIRNIVVHQGTGADLVESVSSNVNQLAMNLASVSNFWISTETTKALGITMDLAQLVPLVTITLRKFITRPSPRQLQEIAKPPEFGYPQNYNLLLFFFTVGLVFSVMSPLILIFTLAYFFIATMTFRYLLLYVYTTKIETGGRMWRSVFNRVLSSTVLFHIVMIGILNLKGGHIHSYTLIPLPFLTILFKYICSRQFDTKADMYIPRRGEEEAVIARAQASGRQSHLKSSFAEPSRFTKLSVPTVHEDVKHLLPNVYHANMHDSVKKETDRKTHRTKTNHVAVLEDSQGLNLHFNTVNSDQIASEPLMNAYGGMDDDIGYNDTDNDSRLNLIKTNSQSASHYSERYNSPRYPQEAHTSLMSTYDPMHPMHGGHDGYSTAIMNPRSPSAETKYYTPEPEKARQWPNHFEQGNDVFELANMAPPVPAHEKYEWEESGKEQVDENPDDSTWEEDASQAGVVYDDPDEYSELETEGGRRRNSDPYIPGSDRHPANDKRRSSMPNIKVQSASGPYDRKITQPRISTMPLSGTVPLASANTRSQTTPAFLANPPPNPPSHQHRQLDNRWSTMTETGTGSRYDRREYGGGYF</sequence>
<feature type="transmembrane region" description="Helical" evidence="9">
    <location>
        <begin position="129"/>
        <end position="147"/>
    </location>
</feature>
<evidence type="ECO:0000256" key="1">
    <source>
        <dbReference type="ARBA" id="ARBA00004141"/>
    </source>
</evidence>
<name>A0A8H7QAM7_9FUNG</name>
<evidence type="ECO:0000256" key="6">
    <source>
        <dbReference type="ARBA" id="ARBA00023136"/>
    </source>
</evidence>
<evidence type="ECO:0000256" key="2">
    <source>
        <dbReference type="ARBA" id="ARBA00007779"/>
    </source>
</evidence>
<evidence type="ECO:0000259" key="10">
    <source>
        <dbReference type="Pfam" id="PF02714"/>
    </source>
</evidence>
<keyword evidence="5 9" id="KW-1133">Transmembrane helix</keyword>
<dbReference type="AlphaFoldDB" id="A0A8H7QAM7"/>
<dbReference type="Proteomes" id="UP000612746">
    <property type="component" value="Unassembled WGS sequence"/>
</dbReference>
<dbReference type="Pfam" id="PF02714">
    <property type="entry name" value="RSN1_7TM"/>
    <property type="match status" value="1"/>
</dbReference>
<feature type="domain" description="CSC1/OSCA1-like N-terminal transmembrane" evidence="11">
    <location>
        <begin position="23"/>
        <end position="204"/>
    </location>
</feature>
<feature type="domain" description="CSC1/OSCA1-like 7TM region" evidence="10">
    <location>
        <begin position="412"/>
        <end position="695"/>
    </location>
</feature>
<dbReference type="OrthoDB" id="2150324at2759"/>
<dbReference type="Pfam" id="PF14703">
    <property type="entry name" value="PHM7_cyt"/>
    <property type="match status" value="1"/>
</dbReference>
<dbReference type="PANTHER" id="PTHR13018:SF149">
    <property type="entry name" value="DOMAIN PROTEIN, PUTATIVE (AFU_ORTHOLOGUE AFUA_3G11660)-RELATED"/>
    <property type="match status" value="1"/>
</dbReference>
<keyword evidence="7" id="KW-0175">Coiled coil</keyword>
<evidence type="ECO:0000256" key="3">
    <source>
        <dbReference type="ARBA" id="ARBA00022448"/>
    </source>
</evidence>
<evidence type="ECO:0000256" key="9">
    <source>
        <dbReference type="SAM" id="Phobius"/>
    </source>
</evidence>
<evidence type="ECO:0008006" key="15">
    <source>
        <dbReference type="Google" id="ProtNLM"/>
    </source>
</evidence>
<dbReference type="InterPro" id="IPR032880">
    <property type="entry name" value="CSC1/OSCA1-like_N"/>
</dbReference>